<name>X6LU04_RETFI</name>
<dbReference type="Proteomes" id="UP000023152">
    <property type="component" value="Unassembled WGS sequence"/>
</dbReference>
<accession>X6LU04</accession>
<keyword evidence="2" id="KW-1185">Reference proteome</keyword>
<sequence length="172" mass="20279">MVQECEESAFYTSLKHFDEIFLVVVLSRKKTTQFNGNSNKKKFYKLEGRSNKKIATWQMLHKKLVSFLHEQDYLKYFECLACKQITNNAMKLTCKEYKNDNEVMFIENDNQCPIDGHDSCKYKKGISIRKNVKNLTVICPRQFAKNTNANLEMNLCCKFNGKIKDIKEYLEE</sequence>
<dbReference type="AlphaFoldDB" id="X6LU04"/>
<proteinExistence type="predicted"/>
<evidence type="ECO:0000313" key="2">
    <source>
        <dbReference type="Proteomes" id="UP000023152"/>
    </source>
</evidence>
<dbReference type="EMBL" id="ASPP01029133">
    <property type="protein sequence ID" value="ETO04617.1"/>
    <property type="molecule type" value="Genomic_DNA"/>
</dbReference>
<organism evidence="1 2">
    <name type="scientific">Reticulomyxa filosa</name>
    <dbReference type="NCBI Taxonomy" id="46433"/>
    <lineage>
        <taxon>Eukaryota</taxon>
        <taxon>Sar</taxon>
        <taxon>Rhizaria</taxon>
        <taxon>Retaria</taxon>
        <taxon>Foraminifera</taxon>
        <taxon>Monothalamids</taxon>
        <taxon>Reticulomyxidae</taxon>
        <taxon>Reticulomyxa</taxon>
    </lineage>
</organism>
<protein>
    <submittedName>
        <fullName evidence="1">Uncharacterized protein</fullName>
    </submittedName>
</protein>
<evidence type="ECO:0000313" key="1">
    <source>
        <dbReference type="EMBL" id="ETO04617.1"/>
    </source>
</evidence>
<dbReference type="OrthoDB" id="5945397at2759"/>
<reference evidence="1 2" key="1">
    <citation type="journal article" date="2013" name="Curr. Biol.">
        <title>The Genome of the Foraminiferan Reticulomyxa filosa.</title>
        <authorList>
            <person name="Glockner G."/>
            <person name="Hulsmann N."/>
            <person name="Schleicher M."/>
            <person name="Noegel A.A."/>
            <person name="Eichinger L."/>
            <person name="Gallinger C."/>
            <person name="Pawlowski J."/>
            <person name="Sierra R."/>
            <person name="Euteneuer U."/>
            <person name="Pillet L."/>
            <person name="Moustafa A."/>
            <person name="Platzer M."/>
            <person name="Groth M."/>
            <person name="Szafranski K."/>
            <person name="Schliwa M."/>
        </authorList>
    </citation>
    <scope>NUCLEOTIDE SEQUENCE [LARGE SCALE GENOMIC DNA]</scope>
</reference>
<comment type="caution">
    <text evidence="1">The sequence shown here is derived from an EMBL/GenBank/DDBJ whole genome shotgun (WGS) entry which is preliminary data.</text>
</comment>
<gene>
    <name evidence="1" type="ORF">RFI_32780</name>
</gene>